<dbReference type="Gene3D" id="1.25.40.10">
    <property type="entry name" value="Tetratricopeptide repeat domain"/>
    <property type="match status" value="1"/>
</dbReference>
<dbReference type="InterPro" id="IPR018062">
    <property type="entry name" value="HTH_AraC-typ_CS"/>
</dbReference>
<dbReference type="PANTHER" id="PTHR46796:SF12">
    <property type="entry name" value="HTH-TYPE DNA-BINDING TRANSCRIPTIONAL ACTIVATOR EUTR"/>
    <property type="match status" value="1"/>
</dbReference>
<accession>A0A1C3K296</accession>
<dbReference type="SUPFAM" id="SSF48452">
    <property type="entry name" value="TPR-like"/>
    <property type="match status" value="1"/>
</dbReference>
<dbReference type="GO" id="GO:0043565">
    <property type="term" value="F:sequence-specific DNA binding"/>
    <property type="evidence" value="ECO:0007669"/>
    <property type="project" value="InterPro"/>
</dbReference>
<protein>
    <submittedName>
        <fullName evidence="5">Transcriptional regulator, AraC family</fullName>
    </submittedName>
</protein>
<proteinExistence type="predicted"/>
<dbReference type="PANTHER" id="PTHR46796">
    <property type="entry name" value="HTH-TYPE TRANSCRIPTIONAL ACTIVATOR RHAS-RELATED"/>
    <property type="match status" value="1"/>
</dbReference>
<keyword evidence="2" id="KW-0238">DNA-binding</keyword>
<dbReference type="Pfam" id="PF12833">
    <property type="entry name" value="HTH_18"/>
    <property type="match status" value="1"/>
</dbReference>
<evidence type="ECO:0000256" key="1">
    <source>
        <dbReference type="ARBA" id="ARBA00023015"/>
    </source>
</evidence>
<dbReference type="Gene3D" id="1.10.10.60">
    <property type="entry name" value="Homeodomain-like"/>
    <property type="match status" value="1"/>
</dbReference>
<reference evidence="6 7" key="2">
    <citation type="submission" date="2017-08" db="EMBL/GenBank/DDBJ databases">
        <authorList>
            <person name="de Groot N.N."/>
        </authorList>
    </citation>
    <scope>NUCLEOTIDE SEQUENCE [LARGE SCALE GENOMIC DNA]</scope>
    <source>
        <strain evidence="6">Orrdi1</strain>
    </source>
</reference>
<dbReference type="GO" id="GO:0003700">
    <property type="term" value="F:DNA-binding transcription factor activity"/>
    <property type="evidence" value="ECO:0007669"/>
    <property type="project" value="InterPro"/>
</dbReference>
<keyword evidence="1" id="KW-0805">Transcription regulation</keyword>
<evidence type="ECO:0000313" key="5">
    <source>
        <dbReference type="EMBL" id="SBT25630.1"/>
    </source>
</evidence>
<gene>
    <name evidence="5" type="ORF">ODI_03558</name>
    <name evidence="6" type="ORF">ODI_R0616</name>
</gene>
<evidence type="ECO:0000256" key="2">
    <source>
        <dbReference type="ARBA" id="ARBA00023125"/>
    </source>
</evidence>
<dbReference type="AlphaFoldDB" id="A0A1C3K296"/>
<organism evidence="5 7">
    <name type="scientific">Orrella dioscoreae</name>
    <dbReference type="NCBI Taxonomy" id="1851544"/>
    <lineage>
        <taxon>Bacteria</taxon>
        <taxon>Pseudomonadati</taxon>
        <taxon>Pseudomonadota</taxon>
        <taxon>Betaproteobacteria</taxon>
        <taxon>Burkholderiales</taxon>
        <taxon>Alcaligenaceae</taxon>
        <taxon>Orrella</taxon>
    </lineage>
</organism>
<evidence type="ECO:0000259" key="4">
    <source>
        <dbReference type="PROSITE" id="PS01124"/>
    </source>
</evidence>
<dbReference type="EMBL" id="FLRC01000021">
    <property type="protein sequence ID" value="SBT25630.1"/>
    <property type="molecule type" value="Genomic_DNA"/>
</dbReference>
<dbReference type="EMBL" id="LT907988">
    <property type="protein sequence ID" value="SOE47047.1"/>
    <property type="molecule type" value="Genomic_DNA"/>
</dbReference>
<dbReference type="SMART" id="SM00342">
    <property type="entry name" value="HTH_ARAC"/>
    <property type="match status" value="1"/>
</dbReference>
<evidence type="ECO:0000313" key="6">
    <source>
        <dbReference type="EMBL" id="SOE47047.1"/>
    </source>
</evidence>
<dbReference type="PROSITE" id="PS01124">
    <property type="entry name" value="HTH_ARAC_FAMILY_2"/>
    <property type="match status" value="1"/>
</dbReference>
<dbReference type="Proteomes" id="UP000078558">
    <property type="component" value="Chromosome I"/>
</dbReference>
<name>A0A1C3K296_9BURK</name>
<reference evidence="5 7" key="1">
    <citation type="submission" date="2016-06" db="EMBL/GenBank/DDBJ databases">
        <authorList>
            <person name="Kjaerup R.B."/>
            <person name="Dalgaard T.S."/>
            <person name="Juul-Madsen H.R."/>
        </authorList>
    </citation>
    <scope>NUCLEOTIDE SEQUENCE [LARGE SCALE GENOMIC DNA]</scope>
    <source>
        <strain evidence="5">Orrdi1</strain>
    </source>
</reference>
<keyword evidence="3" id="KW-0804">Transcription</keyword>
<keyword evidence="7" id="KW-1185">Reference proteome</keyword>
<dbReference type="InterPro" id="IPR050204">
    <property type="entry name" value="AraC_XylS_family_regulators"/>
</dbReference>
<dbReference type="PROSITE" id="PS00041">
    <property type="entry name" value="HTH_ARAC_FAMILY_1"/>
    <property type="match status" value="1"/>
</dbReference>
<dbReference type="STRING" id="1851544.ODI_03558"/>
<dbReference type="RefSeq" id="WP_067753927.1">
    <property type="nucleotide sequence ID" value="NZ_LT907988.1"/>
</dbReference>
<evidence type="ECO:0000256" key="3">
    <source>
        <dbReference type="ARBA" id="ARBA00023163"/>
    </source>
</evidence>
<dbReference type="InterPro" id="IPR011990">
    <property type="entry name" value="TPR-like_helical_dom_sf"/>
</dbReference>
<dbReference type="KEGG" id="odi:ODI_R0616"/>
<feature type="domain" description="HTH araC/xylS-type" evidence="4">
    <location>
        <begin position="372"/>
        <end position="473"/>
    </location>
</feature>
<dbReference type="OrthoDB" id="185346at2"/>
<evidence type="ECO:0000313" key="7">
    <source>
        <dbReference type="Proteomes" id="UP000078558"/>
    </source>
</evidence>
<sequence>MHTHLYFAVAALTASPALSPSQVRLAWQGEFHALERQLAARMDADVPAGPDTQRAYADMQWLFGRYEEAEQLHRDALKALADERDYFRVLSCRNAAWQALFLQRNGAALACFRRVVEDERAQPALQREAWLGLALVMFQLGQLEAAWDCAERVEAMAGEAAEGVWPALAAVLQQELLAQVRWRGAEGLVDHVFWRHLVTELRLPADLEPSLSSPVDGGALARHGAFQQHLRTLAEGGQHGLAALHDTVQWAAGLGMPEYARFLRLDLAVAALAGGAPDVARQALESFGEPGVSMPRGGHWLLDYLFCQAELPRRQGRRTEADAHYRRYCLLAMKRTREQAMTMNTLVPLPAARREQVAAADDISARLVGKYRRAYAYLVEHLDQPDLSVKEVAAHIGVTERALQLAMRSSIGISPTQLIRRLRMERIHSELLSEGSSKNVLAIAAKWGVRHRSTLANAYRREFNESPTDTIMRSAA</sequence>
<dbReference type="InterPro" id="IPR018060">
    <property type="entry name" value="HTH_AraC"/>
</dbReference>